<proteinExistence type="predicted"/>
<accession>A0AAE3JUT4</accession>
<dbReference type="EMBL" id="JAKNFS010000013">
    <property type="protein sequence ID" value="MCG4765918.1"/>
    <property type="molecule type" value="Genomic_DNA"/>
</dbReference>
<sequence length="63" mass="7215">MASCMQCGKELTHNEIGAHRKFINRGAEQFYCKQCLAAHLGVTPERIDEKIEQFKRQGCTLFV</sequence>
<reference evidence="1" key="1">
    <citation type="submission" date="2022-01" db="EMBL/GenBank/DDBJ databases">
        <title>Collection of gut derived symbiotic bacterial strains cultured from healthy donors.</title>
        <authorList>
            <person name="Lin H."/>
            <person name="Kohout C."/>
            <person name="Waligurski E."/>
            <person name="Pamer E.G."/>
        </authorList>
    </citation>
    <scope>NUCLEOTIDE SEQUENCE</scope>
    <source>
        <strain evidence="1">DFI.5.49</strain>
    </source>
</reference>
<dbReference type="RefSeq" id="WP_238033292.1">
    <property type="nucleotide sequence ID" value="NZ_JAKNFS010000013.1"/>
</dbReference>
<evidence type="ECO:0000313" key="1">
    <source>
        <dbReference type="EMBL" id="MCG4765918.1"/>
    </source>
</evidence>
<dbReference type="Proteomes" id="UP001199915">
    <property type="component" value="Unassembled WGS sequence"/>
</dbReference>
<comment type="caution">
    <text evidence="1">The sequence shown here is derived from an EMBL/GenBank/DDBJ whole genome shotgun (WGS) entry which is preliminary data.</text>
</comment>
<gene>
    <name evidence="1" type="ORF">L0N21_10435</name>
</gene>
<name>A0AAE3JUT4_9FIRM</name>
<evidence type="ECO:0000313" key="2">
    <source>
        <dbReference type="Proteomes" id="UP001199915"/>
    </source>
</evidence>
<protein>
    <submittedName>
        <fullName evidence="1">Uncharacterized protein</fullName>
    </submittedName>
</protein>
<organism evidence="1 2">
    <name type="scientific">Fusicatenibacter saccharivorans</name>
    <dbReference type="NCBI Taxonomy" id="1150298"/>
    <lineage>
        <taxon>Bacteria</taxon>
        <taxon>Bacillati</taxon>
        <taxon>Bacillota</taxon>
        <taxon>Clostridia</taxon>
        <taxon>Lachnospirales</taxon>
        <taxon>Lachnospiraceae</taxon>
        <taxon>Fusicatenibacter</taxon>
    </lineage>
</organism>
<dbReference type="AlphaFoldDB" id="A0AAE3JUT4"/>